<reference evidence="1" key="1">
    <citation type="journal article" date="2021" name="Environ. Microbiol.">
        <title>Gene family expansions and transcriptome signatures uncover fungal adaptations to wood decay.</title>
        <authorList>
            <person name="Hage H."/>
            <person name="Miyauchi S."/>
            <person name="Viragh M."/>
            <person name="Drula E."/>
            <person name="Min B."/>
            <person name="Chaduli D."/>
            <person name="Navarro D."/>
            <person name="Favel A."/>
            <person name="Norest M."/>
            <person name="Lesage-Meessen L."/>
            <person name="Balint B."/>
            <person name="Merenyi Z."/>
            <person name="de Eugenio L."/>
            <person name="Morin E."/>
            <person name="Martinez A.T."/>
            <person name="Baldrian P."/>
            <person name="Stursova M."/>
            <person name="Martinez M.J."/>
            <person name="Novotny C."/>
            <person name="Magnuson J.K."/>
            <person name="Spatafora J.W."/>
            <person name="Maurice S."/>
            <person name="Pangilinan J."/>
            <person name="Andreopoulos W."/>
            <person name="LaButti K."/>
            <person name="Hundley H."/>
            <person name="Na H."/>
            <person name="Kuo A."/>
            <person name="Barry K."/>
            <person name="Lipzen A."/>
            <person name="Henrissat B."/>
            <person name="Riley R."/>
            <person name="Ahrendt S."/>
            <person name="Nagy L.G."/>
            <person name="Grigoriev I.V."/>
            <person name="Martin F."/>
            <person name="Rosso M.N."/>
        </authorList>
    </citation>
    <scope>NUCLEOTIDE SEQUENCE</scope>
    <source>
        <strain evidence="1">CBS 384.51</strain>
    </source>
</reference>
<evidence type="ECO:0000313" key="2">
    <source>
        <dbReference type="Proteomes" id="UP001055072"/>
    </source>
</evidence>
<dbReference type="Proteomes" id="UP001055072">
    <property type="component" value="Unassembled WGS sequence"/>
</dbReference>
<protein>
    <submittedName>
        <fullName evidence="1">Uncharacterized protein</fullName>
    </submittedName>
</protein>
<accession>A0ACB8U5P1</accession>
<organism evidence="1 2">
    <name type="scientific">Irpex rosettiformis</name>
    <dbReference type="NCBI Taxonomy" id="378272"/>
    <lineage>
        <taxon>Eukaryota</taxon>
        <taxon>Fungi</taxon>
        <taxon>Dikarya</taxon>
        <taxon>Basidiomycota</taxon>
        <taxon>Agaricomycotina</taxon>
        <taxon>Agaricomycetes</taxon>
        <taxon>Polyporales</taxon>
        <taxon>Irpicaceae</taxon>
        <taxon>Irpex</taxon>
    </lineage>
</organism>
<comment type="caution">
    <text evidence="1">The sequence shown here is derived from an EMBL/GenBank/DDBJ whole genome shotgun (WGS) entry which is preliminary data.</text>
</comment>
<sequence>MPSWLWTLGFLLLVSPGTFFASRSCDSHFTGRAEHPSGKLTCTLKPTLITTFSDFVVICLEQRDFQHAFSRRWM</sequence>
<name>A0ACB8U5P1_9APHY</name>
<keyword evidence="2" id="KW-1185">Reference proteome</keyword>
<gene>
    <name evidence="1" type="ORF">BDY19DRAFT_942554</name>
</gene>
<dbReference type="EMBL" id="MU274910">
    <property type="protein sequence ID" value="KAI0089495.1"/>
    <property type="molecule type" value="Genomic_DNA"/>
</dbReference>
<evidence type="ECO:0000313" key="1">
    <source>
        <dbReference type="EMBL" id="KAI0089495.1"/>
    </source>
</evidence>
<proteinExistence type="predicted"/>